<dbReference type="STRING" id="452.Lspi_0135"/>
<dbReference type="Pfam" id="PF00691">
    <property type="entry name" value="OmpA"/>
    <property type="match status" value="1"/>
</dbReference>
<dbReference type="CDD" id="cd07185">
    <property type="entry name" value="OmpA_C-like"/>
    <property type="match status" value="1"/>
</dbReference>
<dbReference type="PANTHER" id="PTHR30329:SF21">
    <property type="entry name" value="LIPOPROTEIN YIAD-RELATED"/>
    <property type="match status" value="1"/>
</dbReference>
<keyword evidence="4" id="KW-1185">Reference proteome</keyword>
<reference evidence="3 4" key="1">
    <citation type="submission" date="2015-11" db="EMBL/GenBank/DDBJ databases">
        <title>Genomic analysis of 38 Legionella species identifies large and diverse effector repertoires.</title>
        <authorList>
            <person name="Burstein D."/>
            <person name="Amaro F."/>
            <person name="Zusman T."/>
            <person name="Lifshitz Z."/>
            <person name="Cohen O."/>
            <person name="Gilbert J.A."/>
            <person name="Pupko T."/>
            <person name="Shuman H.A."/>
            <person name="Segal G."/>
        </authorList>
    </citation>
    <scope>NUCLEOTIDE SEQUENCE [LARGE SCALE GENOMIC DNA]</scope>
    <source>
        <strain evidence="3 4">Mt.St.Helens-9</strain>
    </source>
</reference>
<dbReference type="RefSeq" id="WP_058482084.1">
    <property type="nucleotide sequence ID" value="NZ_CAAAII010000009.1"/>
</dbReference>
<dbReference type="PROSITE" id="PS51257">
    <property type="entry name" value="PROKAR_LIPOPROTEIN"/>
    <property type="match status" value="1"/>
</dbReference>
<comment type="caution">
    <text evidence="3">The sequence shown here is derived from an EMBL/GenBank/DDBJ whole genome shotgun (WGS) entry which is preliminary data.</text>
</comment>
<dbReference type="AlphaFoldDB" id="A0A0W0ZAE9"/>
<dbReference type="PANTHER" id="PTHR30329">
    <property type="entry name" value="STATOR ELEMENT OF FLAGELLAR MOTOR COMPLEX"/>
    <property type="match status" value="1"/>
</dbReference>
<evidence type="ECO:0000313" key="3">
    <source>
        <dbReference type="EMBL" id="KTD66072.1"/>
    </source>
</evidence>
<dbReference type="PATRIC" id="fig|452.5.peg.148"/>
<proteinExistence type="predicted"/>
<dbReference type="InterPro" id="IPR050330">
    <property type="entry name" value="Bact_OuterMem_StrucFunc"/>
</dbReference>
<gene>
    <name evidence="3" type="primary">lphA</name>
    <name evidence="3" type="ORF">Lspi_0135</name>
</gene>
<evidence type="ECO:0000256" key="1">
    <source>
        <dbReference type="PROSITE-ProRule" id="PRU00473"/>
    </source>
</evidence>
<dbReference type="Gene3D" id="3.30.1330.60">
    <property type="entry name" value="OmpA-like domain"/>
    <property type="match status" value="1"/>
</dbReference>
<protein>
    <submittedName>
        <fullName evidence="3">LphA (DotK)</fullName>
    </submittedName>
</protein>
<dbReference type="NCBIfam" id="NF038223">
    <property type="entry name" value="IcmN_DotK_IVB"/>
    <property type="match status" value="1"/>
</dbReference>
<name>A0A0W0ZAE9_LEGSP</name>
<keyword evidence="1" id="KW-0472">Membrane</keyword>
<dbReference type="PROSITE" id="PS51123">
    <property type="entry name" value="OMPA_2"/>
    <property type="match status" value="1"/>
</dbReference>
<evidence type="ECO:0000313" key="4">
    <source>
        <dbReference type="Proteomes" id="UP000054877"/>
    </source>
</evidence>
<accession>A0A0W0ZAE9</accession>
<dbReference type="GO" id="GO:0016020">
    <property type="term" value="C:membrane"/>
    <property type="evidence" value="ECO:0007669"/>
    <property type="project" value="UniProtKB-UniRule"/>
</dbReference>
<dbReference type="EMBL" id="LNYX01000002">
    <property type="protein sequence ID" value="KTD66072.1"/>
    <property type="molecule type" value="Genomic_DNA"/>
</dbReference>
<dbReference type="SUPFAM" id="SSF103088">
    <property type="entry name" value="OmpA-like"/>
    <property type="match status" value="1"/>
</dbReference>
<evidence type="ECO:0000259" key="2">
    <source>
        <dbReference type="PROSITE" id="PS51123"/>
    </source>
</evidence>
<organism evidence="3 4">
    <name type="scientific">Legionella spiritensis</name>
    <dbReference type="NCBI Taxonomy" id="452"/>
    <lineage>
        <taxon>Bacteria</taxon>
        <taxon>Pseudomonadati</taxon>
        <taxon>Pseudomonadota</taxon>
        <taxon>Gammaproteobacteria</taxon>
        <taxon>Legionellales</taxon>
        <taxon>Legionellaceae</taxon>
        <taxon>Legionella</taxon>
    </lineage>
</organism>
<dbReference type="Proteomes" id="UP000054877">
    <property type="component" value="Unassembled WGS sequence"/>
</dbReference>
<feature type="domain" description="OmpA-like" evidence="2">
    <location>
        <begin position="73"/>
        <end position="190"/>
    </location>
</feature>
<sequence>MRHLRVGLKICSTWPATLFVCVLLFGCKGDKYQPIIDSDAYKLPRKVAGTSDSMVITMQKKFHKRGVKVITMGQDYLVSLPSSALFTDQSPRLTWKSYELLNDIVLFLQQFRKIGVNVTGYSSKYVSTRREQALTLARARAVANYLWGQGIDSRFIFTEGAGSDKPAVWFTQGGDESPNSRIEITFRDAIV</sequence>
<dbReference type="InterPro" id="IPR006665">
    <property type="entry name" value="OmpA-like"/>
</dbReference>
<dbReference type="InterPro" id="IPR036737">
    <property type="entry name" value="OmpA-like_sf"/>
</dbReference>